<evidence type="ECO:0000313" key="1">
    <source>
        <dbReference type="EMBL" id="ODA32044.1"/>
    </source>
</evidence>
<evidence type="ECO:0000313" key="2">
    <source>
        <dbReference type="Proteomes" id="UP000094828"/>
    </source>
</evidence>
<organism evidence="1 2">
    <name type="scientific">Planctopirus hydrillae</name>
    <dbReference type="NCBI Taxonomy" id="1841610"/>
    <lineage>
        <taxon>Bacteria</taxon>
        <taxon>Pseudomonadati</taxon>
        <taxon>Planctomycetota</taxon>
        <taxon>Planctomycetia</taxon>
        <taxon>Planctomycetales</taxon>
        <taxon>Planctomycetaceae</taxon>
        <taxon>Planctopirus</taxon>
    </lineage>
</organism>
<proteinExistence type="predicted"/>
<keyword evidence="2" id="KW-1185">Reference proteome</keyword>
<dbReference type="AlphaFoldDB" id="A0A1C3EFR5"/>
<dbReference type="EMBL" id="LYDR01000071">
    <property type="protein sequence ID" value="ODA32044.1"/>
    <property type="molecule type" value="Genomic_DNA"/>
</dbReference>
<reference evidence="1 2" key="1">
    <citation type="submission" date="2016-05" db="EMBL/GenBank/DDBJ databases">
        <title>Genomic and physiological characterization of Planctopirus sp. isolated from fresh water lake.</title>
        <authorList>
            <person name="Subhash Y."/>
            <person name="Ramana C."/>
        </authorList>
    </citation>
    <scope>NUCLEOTIDE SEQUENCE [LARGE SCALE GENOMIC DNA]</scope>
    <source>
        <strain evidence="1 2">JC280</strain>
    </source>
</reference>
<comment type="caution">
    <text evidence="1">The sequence shown here is derived from an EMBL/GenBank/DDBJ whole genome shotgun (WGS) entry which is preliminary data.</text>
</comment>
<accession>A0A1C3EFR5</accession>
<dbReference type="Proteomes" id="UP000094828">
    <property type="component" value="Unassembled WGS sequence"/>
</dbReference>
<gene>
    <name evidence="1" type="ORF">A6X21_21230</name>
</gene>
<sequence length="59" mass="7147">MDWFRTVTTKDTKSTKIGFDETRVIERMHQRKIRKQPATKLKLLHRDLILFSSDRRFGL</sequence>
<name>A0A1C3EFR5_9PLAN</name>
<protein>
    <submittedName>
        <fullName evidence="1">Uncharacterized protein</fullName>
    </submittedName>
</protein>